<dbReference type="SUPFAM" id="SSF50969">
    <property type="entry name" value="YVTN repeat-like/Quinoprotein amine dehydrogenase"/>
    <property type="match status" value="1"/>
</dbReference>
<feature type="domain" description="DUF11" evidence="2">
    <location>
        <begin position="303"/>
        <end position="417"/>
    </location>
</feature>
<dbReference type="InterPro" id="IPR051172">
    <property type="entry name" value="Chlamydia_OmcB"/>
</dbReference>
<feature type="chain" id="PRO_5012012252" description="DUF11 domain-containing protein" evidence="1">
    <location>
        <begin position="49"/>
        <end position="1417"/>
    </location>
</feature>
<evidence type="ECO:0000256" key="1">
    <source>
        <dbReference type="SAM" id="SignalP"/>
    </source>
</evidence>
<organism evidence="3 4">
    <name type="scientific">Leptolyngbya boryana NIES-2135</name>
    <dbReference type="NCBI Taxonomy" id="1973484"/>
    <lineage>
        <taxon>Bacteria</taxon>
        <taxon>Bacillati</taxon>
        <taxon>Cyanobacteriota</taxon>
        <taxon>Cyanophyceae</taxon>
        <taxon>Leptolyngbyales</taxon>
        <taxon>Leptolyngbyaceae</taxon>
        <taxon>Leptolyngbya group</taxon>
        <taxon>Leptolyngbya</taxon>
    </lineage>
</organism>
<dbReference type="InterPro" id="IPR047589">
    <property type="entry name" value="DUF11_rpt"/>
</dbReference>
<dbReference type="InterPro" id="IPR001434">
    <property type="entry name" value="OmcB-like_DUF11"/>
</dbReference>
<evidence type="ECO:0000313" key="3">
    <source>
        <dbReference type="EMBL" id="BAY56337.1"/>
    </source>
</evidence>
<gene>
    <name evidence="3" type="ORF">NIES2135_31680</name>
</gene>
<sequence>MYSFLRFFRALRRAFQKQRRNIKYRKTIYPVLSLIAFLFSSFASVANAQVTLNSTNVYAVWGSTAGTARNISTLNVTTGALSSPPFTSSRITATAAMAFDPNGSALYYSDRTTSPNNLIRYTSAGESASLGTFPGSDSNVPILRMGFRGTTGYAISSNNTIYTFTTGTPSTITNLGTVNFLGTSPSGTTASGDIAFDGYGRGWAIFGNSLYRLNMNVTPPEAIPIGQVSVGGTPLATSFITIGSIAFDSNGNLLIAGSLTAGGANVYRVSINDASAVQVGSTLVNISLPDLASGNFPLIDPQIQATKTVSPTGSVLPGATLTYTIEVENIGSAPAVNLDFIDPLPAGTTYVANSATLNGTNLNAATYPFASAYRITGRNASNGTLKVGNANRATLTFQVTVNTTNLPSSITNQGTIVYLDSPISGVSTTNATTTITSPVSGYKSVRLTTDADGSGTVTPGDTLTWTISYRNNSTAAVSNVQINDQLPTGLTTATGSQTVTVSGIGTSATRNSAYTGASAGAVSNLLNTGATLGASGVITVSIPTTVNSGFSGTLSNQANATGSSIPGSGTLTDNVDNTSSLPSGVTVPAGSITQIQNSTIDPTTATVVTPAVISISGTVWNDADNSANNTFSNIRTGSEPGTNAGGLNAILVNSAGNVIATTPIAANGTYTFNNITGNQSNVTIRLSTIAGTVGNTAPTASIPVGWTNTSPLTTAAFNISATNLTGRDFGIEQLPTTNPVSASPQINPGGTNTVQVPTLSGTDPEDGALGSGNNFKIVTLPSNGTLYYDGTQITTSNFVINAYDPARLRIDPNDGTLTVSFTYVAIDAAGKESLTPATVTMPFTAALVSISGTVFHDHSANVVFDNDLGNDIGTNAGSSSLTVYAVNSSGQVVDKATVAANGAYTLNVPPNSTVTLRLSNNASIAIGDPAPTAPSLPSGWYHTGENLNGTIDAVISTLGDMAITTATSALPNHNFGIRQGYVIAPDPAPTTCNPDYTGALTTGISSTGGQLSPGNFDLNWSVEWLNASLGAIPYAPARPVGPMPAVVVGNLAPGAWINEPSNARWISYPFRLSNNSNGNHQNADLDGIVGEIATPGSYTGTSDTIRLKYTASVTLPANANAISVSLPIGVSVDNQFVSVRVNGVENLSPLPAQDPQTEDYRATRTVNMTQGWQPGVNIIEIITDSGSPLTGFFLRVEAATIQVCASPNVSVVKRITAINGQTSTQGGDNLSLYKDEASNPYDDNTITIPTQPNPTDPPKDTDKWPNLSTFLVGGTNGGFTKPGDELEYTIYFLSAGDGEAQNVLFCDRVPTNVTFNPTAFNTGVPADPNGISTANRGIVVNVGGNSLALTGVADGDRARYFPPGVEPSLVPEFSGINCNGANTNGAVVVNLGNLNSATAPGVPADSYGFVRFRARVK</sequence>
<dbReference type="Pfam" id="PF01345">
    <property type="entry name" value="DUF11"/>
    <property type="match status" value="1"/>
</dbReference>
<dbReference type="Gene3D" id="2.60.40.10">
    <property type="entry name" value="Immunoglobulins"/>
    <property type="match status" value="2"/>
</dbReference>
<proteinExistence type="predicted"/>
<keyword evidence="4" id="KW-1185">Reference proteome</keyword>
<keyword evidence="1" id="KW-0732">Signal</keyword>
<name>A0A1Z4JIH0_LEPBY</name>
<reference evidence="3 4" key="1">
    <citation type="submission" date="2017-06" db="EMBL/GenBank/DDBJ databases">
        <title>Genome sequencing of cyanobaciteial culture collection at National Institute for Environmental Studies (NIES).</title>
        <authorList>
            <person name="Hirose Y."/>
            <person name="Shimura Y."/>
            <person name="Fujisawa T."/>
            <person name="Nakamura Y."/>
            <person name="Kawachi M."/>
        </authorList>
    </citation>
    <scope>NUCLEOTIDE SEQUENCE [LARGE SCALE GENOMIC DNA]</scope>
    <source>
        <strain evidence="3 4">NIES-2135</strain>
    </source>
</reference>
<accession>A0A1Z4JIH0</accession>
<protein>
    <recommendedName>
        <fullName evidence="2">DUF11 domain-containing protein</fullName>
    </recommendedName>
</protein>
<feature type="signal peptide" evidence="1">
    <location>
        <begin position="1"/>
        <end position="48"/>
    </location>
</feature>
<dbReference type="InterPro" id="IPR011044">
    <property type="entry name" value="Quino_amine_DH_bsu"/>
</dbReference>
<dbReference type="Proteomes" id="UP000217895">
    <property type="component" value="Chromosome"/>
</dbReference>
<evidence type="ECO:0000259" key="2">
    <source>
        <dbReference type="Pfam" id="PF01345"/>
    </source>
</evidence>
<dbReference type="EMBL" id="AP018203">
    <property type="protein sequence ID" value="BAY56337.1"/>
    <property type="molecule type" value="Genomic_DNA"/>
</dbReference>
<dbReference type="NCBIfam" id="TIGR01451">
    <property type="entry name" value="B_ant_repeat"/>
    <property type="match status" value="3"/>
</dbReference>
<dbReference type="PANTHER" id="PTHR34819">
    <property type="entry name" value="LARGE CYSTEINE-RICH PERIPLASMIC PROTEIN OMCB"/>
    <property type="match status" value="1"/>
</dbReference>
<evidence type="ECO:0000313" key="4">
    <source>
        <dbReference type="Proteomes" id="UP000217895"/>
    </source>
</evidence>
<dbReference type="InterPro" id="IPR013783">
    <property type="entry name" value="Ig-like_fold"/>
</dbReference>